<accession>A0A323V413</accession>
<dbReference type="InterPro" id="IPR039935">
    <property type="entry name" value="YML079W-like"/>
</dbReference>
<sequence>MTSPPTAVRLGLEPHPEGGWYRRTWTSPAAVGDRPAATAILFLLTAGERSAWHRVDADELWLWHGPGPLTLQLRDPDEEHELGPGAVQLLVPAGRWQATAPAGGEVLVSCVVSPGFRWSGFTLG</sequence>
<reference evidence="3 4" key="1">
    <citation type="submission" date="2018-06" db="EMBL/GenBank/DDBJ databases">
        <title>Draft genome sequence of Modestobacter versicolor CP153-2.</title>
        <authorList>
            <person name="Gundlapally S.R."/>
        </authorList>
    </citation>
    <scope>NUCLEOTIDE SEQUENCE [LARGE SCALE GENOMIC DNA]</scope>
    <source>
        <strain evidence="3 4">CP153-2</strain>
    </source>
</reference>
<feature type="domain" description="DUF985" evidence="1">
    <location>
        <begin position="9"/>
        <end position="123"/>
    </location>
</feature>
<dbReference type="SUPFAM" id="SSF51182">
    <property type="entry name" value="RmlC-like cupins"/>
    <property type="match status" value="1"/>
</dbReference>
<dbReference type="Proteomes" id="UP000580718">
    <property type="component" value="Unassembled WGS sequence"/>
</dbReference>
<dbReference type="PANTHER" id="PTHR33387">
    <property type="entry name" value="RMLC-LIKE JELLY ROLL FOLD PROTEIN"/>
    <property type="match status" value="1"/>
</dbReference>
<proteinExistence type="predicted"/>
<dbReference type="Gene3D" id="2.60.120.10">
    <property type="entry name" value="Jelly Rolls"/>
    <property type="match status" value="1"/>
</dbReference>
<dbReference type="EMBL" id="QKNV01000311">
    <property type="protein sequence ID" value="PZA19557.1"/>
    <property type="molecule type" value="Genomic_DNA"/>
</dbReference>
<evidence type="ECO:0000313" key="3">
    <source>
        <dbReference type="EMBL" id="PZA19557.1"/>
    </source>
</evidence>
<dbReference type="EMBL" id="JACIBU010000001">
    <property type="protein sequence ID" value="MBB3676741.1"/>
    <property type="molecule type" value="Genomic_DNA"/>
</dbReference>
<comment type="caution">
    <text evidence="3">The sequence shown here is derived from an EMBL/GenBank/DDBJ whole genome shotgun (WGS) entry which is preliminary data.</text>
</comment>
<dbReference type="InterPro" id="IPR014710">
    <property type="entry name" value="RmlC-like_jellyroll"/>
</dbReference>
<dbReference type="CDD" id="cd06121">
    <property type="entry name" value="cupin_YML079wp"/>
    <property type="match status" value="1"/>
</dbReference>
<dbReference type="Proteomes" id="UP000247602">
    <property type="component" value="Unassembled WGS sequence"/>
</dbReference>
<keyword evidence="4" id="KW-1185">Reference proteome</keyword>
<gene>
    <name evidence="3" type="ORF">DMO24_20095</name>
    <name evidence="2" type="ORF">FHX36_002476</name>
</gene>
<evidence type="ECO:0000313" key="5">
    <source>
        <dbReference type="Proteomes" id="UP000580718"/>
    </source>
</evidence>
<dbReference type="InterPro" id="IPR009327">
    <property type="entry name" value="Cupin_DUF985"/>
</dbReference>
<name>A0A323V413_9ACTN</name>
<dbReference type="PANTHER" id="PTHR33387:SF3">
    <property type="entry name" value="DUF985 DOMAIN-CONTAINING PROTEIN"/>
    <property type="match status" value="1"/>
</dbReference>
<evidence type="ECO:0000313" key="2">
    <source>
        <dbReference type="EMBL" id="MBB3676741.1"/>
    </source>
</evidence>
<dbReference type="AlphaFoldDB" id="A0A323V413"/>
<protein>
    <submittedName>
        <fullName evidence="3">Cupin</fullName>
    </submittedName>
</protein>
<dbReference type="OrthoDB" id="9798288at2"/>
<dbReference type="RefSeq" id="WP_110554007.1">
    <property type="nucleotide sequence ID" value="NZ_JACIBU010000001.1"/>
</dbReference>
<dbReference type="Pfam" id="PF06172">
    <property type="entry name" value="Cupin_5"/>
    <property type="match status" value="1"/>
</dbReference>
<dbReference type="InterPro" id="IPR011051">
    <property type="entry name" value="RmlC_Cupin_sf"/>
</dbReference>
<evidence type="ECO:0000313" key="4">
    <source>
        <dbReference type="Proteomes" id="UP000247602"/>
    </source>
</evidence>
<evidence type="ECO:0000259" key="1">
    <source>
        <dbReference type="Pfam" id="PF06172"/>
    </source>
</evidence>
<organism evidence="3 4">
    <name type="scientific">Modestobacter versicolor</name>
    <dbReference type="NCBI Taxonomy" id="429133"/>
    <lineage>
        <taxon>Bacteria</taxon>
        <taxon>Bacillati</taxon>
        <taxon>Actinomycetota</taxon>
        <taxon>Actinomycetes</taxon>
        <taxon>Geodermatophilales</taxon>
        <taxon>Geodermatophilaceae</taxon>
        <taxon>Modestobacter</taxon>
    </lineage>
</organism>
<reference evidence="2 5" key="2">
    <citation type="submission" date="2020-08" db="EMBL/GenBank/DDBJ databases">
        <title>Sequencing the genomes of 1000 actinobacteria strains.</title>
        <authorList>
            <person name="Klenk H.-P."/>
        </authorList>
    </citation>
    <scope>NUCLEOTIDE SEQUENCE [LARGE SCALE GENOMIC DNA]</scope>
    <source>
        <strain evidence="2 5">DSM 16678</strain>
    </source>
</reference>